<dbReference type="Proteomes" id="UP001497453">
    <property type="component" value="Chromosome 4"/>
</dbReference>
<reference evidence="2" key="1">
    <citation type="submission" date="2024-04" db="EMBL/GenBank/DDBJ databases">
        <authorList>
            <person name="Shaw F."/>
            <person name="Minotto A."/>
        </authorList>
    </citation>
    <scope>NUCLEOTIDE SEQUENCE [LARGE SCALE GENOMIC DNA]</scope>
</reference>
<evidence type="ECO:0000313" key="1">
    <source>
        <dbReference type="EMBL" id="CAL1706873.1"/>
    </source>
</evidence>
<sequence length="123" mass="13473">MLIEHQCGAIDAAILGHYSKLLNESTLQNNNVTANEAIHSNDMVSATLLASNVTDPGANATQSSNVREASRPASVDFLLLKPNFSVRVTFVLPQCLVGSEAEKRNLERWCWRCFHPHGVQITA</sequence>
<keyword evidence="2" id="KW-1185">Reference proteome</keyword>
<proteinExistence type="predicted"/>
<gene>
    <name evidence="1" type="ORF">GFSPODELE1_LOCUS6087</name>
</gene>
<protein>
    <submittedName>
        <fullName evidence="1">Uncharacterized protein</fullName>
    </submittedName>
</protein>
<dbReference type="EMBL" id="OZ037947">
    <property type="protein sequence ID" value="CAL1706873.1"/>
    <property type="molecule type" value="Genomic_DNA"/>
</dbReference>
<accession>A0ABP1DIK1</accession>
<evidence type="ECO:0000313" key="2">
    <source>
        <dbReference type="Proteomes" id="UP001497453"/>
    </source>
</evidence>
<organism evidence="1 2">
    <name type="scientific">Somion occarium</name>
    <dbReference type="NCBI Taxonomy" id="3059160"/>
    <lineage>
        <taxon>Eukaryota</taxon>
        <taxon>Fungi</taxon>
        <taxon>Dikarya</taxon>
        <taxon>Basidiomycota</taxon>
        <taxon>Agaricomycotina</taxon>
        <taxon>Agaricomycetes</taxon>
        <taxon>Polyporales</taxon>
        <taxon>Cerrenaceae</taxon>
        <taxon>Somion</taxon>
    </lineage>
</organism>
<name>A0ABP1DIK1_9APHY</name>